<evidence type="ECO:0000313" key="1">
    <source>
        <dbReference type="EMBL" id="KAG8047873.1"/>
    </source>
</evidence>
<accession>A0A8J5RKW8</accession>
<name>A0A8J5RKW8_ZIZPA</name>
<gene>
    <name evidence="1" type="ORF">GUJ93_ZPchr0008g11510</name>
    <name evidence="3" type="ORF">GUJ93_ZPchr0008g11529</name>
    <name evidence="2" type="ORF">GUJ93_ZPchr0008g13890</name>
</gene>
<keyword evidence="4" id="KW-1185">Reference proteome</keyword>
<protein>
    <submittedName>
        <fullName evidence="1">Uncharacterized protein</fullName>
    </submittedName>
</protein>
<dbReference type="EMBL" id="JAAALK010000290">
    <property type="protein sequence ID" value="KAG8047873.1"/>
    <property type="molecule type" value="Genomic_DNA"/>
</dbReference>
<reference evidence="1" key="1">
    <citation type="journal article" date="2021" name="bioRxiv">
        <title>Whole Genome Assembly and Annotation of Northern Wild Rice, Zizania palustris L., Supports a Whole Genome Duplication in the Zizania Genus.</title>
        <authorList>
            <person name="Haas M."/>
            <person name="Kono T."/>
            <person name="Macchietto M."/>
            <person name="Millas R."/>
            <person name="McGilp L."/>
            <person name="Shao M."/>
            <person name="Duquette J."/>
            <person name="Hirsch C.N."/>
            <person name="Kimball J."/>
        </authorList>
    </citation>
    <scope>NUCLEOTIDE SEQUENCE</scope>
    <source>
        <tissue evidence="1">Fresh leaf tissue</tissue>
    </source>
</reference>
<evidence type="ECO:0000313" key="2">
    <source>
        <dbReference type="EMBL" id="KAG8047876.1"/>
    </source>
</evidence>
<proteinExistence type="predicted"/>
<evidence type="ECO:0000313" key="3">
    <source>
        <dbReference type="EMBL" id="KAG8047878.1"/>
    </source>
</evidence>
<organism evidence="1 4">
    <name type="scientific">Zizania palustris</name>
    <name type="common">Northern wild rice</name>
    <dbReference type="NCBI Taxonomy" id="103762"/>
    <lineage>
        <taxon>Eukaryota</taxon>
        <taxon>Viridiplantae</taxon>
        <taxon>Streptophyta</taxon>
        <taxon>Embryophyta</taxon>
        <taxon>Tracheophyta</taxon>
        <taxon>Spermatophyta</taxon>
        <taxon>Magnoliopsida</taxon>
        <taxon>Liliopsida</taxon>
        <taxon>Poales</taxon>
        <taxon>Poaceae</taxon>
        <taxon>BOP clade</taxon>
        <taxon>Oryzoideae</taxon>
        <taxon>Oryzeae</taxon>
        <taxon>Zizaniinae</taxon>
        <taxon>Zizania</taxon>
    </lineage>
</organism>
<comment type="caution">
    <text evidence="1">The sequence shown here is derived from an EMBL/GenBank/DDBJ whole genome shotgun (WGS) entry which is preliminary data.</text>
</comment>
<dbReference type="Proteomes" id="UP000729402">
    <property type="component" value="Unassembled WGS sequence"/>
</dbReference>
<evidence type="ECO:0000313" key="4">
    <source>
        <dbReference type="Proteomes" id="UP000729402"/>
    </source>
</evidence>
<reference evidence="1" key="2">
    <citation type="submission" date="2021-02" db="EMBL/GenBank/DDBJ databases">
        <authorList>
            <person name="Kimball J.A."/>
            <person name="Haas M.W."/>
            <person name="Macchietto M."/>
            <person name="Kono T."/>
            <person name="Duquette J."/>
            <person name="Shao M."/>
        </authorList>
    </citation>
    <scope>NUCLEOTIDE SEQUENCE</scope>
    <source>
        <tissue evidence="1">Fresh leaf tissue</tissue>
    </source>
</reference>
<dbReference type="EMBL" id="JAAALK010000290">
    <property type="protein sequence ID" value="KAG8047876.1"/>
    <property type="molecule type" value="Genomic_DNA"/>
</dbReference>
<sequence>MAAYGVGFKRLCVKQRWSGLSRAGVCEDGGRGRLWCVQLIDDREDRRHDPKHRKRRWQSVREEQETVLLAIWKGRGK</sequence>
<dbReference type="EMBL" id="JAAALK010000290">
    <property type="protein sequence ID" value="KAG8047878.1"/>
    <property type="molecule type" value="Genomic_DNA"/>
</dbReference>
<dbReference type="AlphaFoldDB" id="A0A8J5RKW8"/>